<proteinExistence type="predicted"/>
<evidence type="ECO:0000313" key="2">
    <source>
        <dbReference type="Proteomes" id="UP001501822"/>
    </source>
</evidence>
<keyword evidence="2" id="KW-1185">Reference proteome</keyword>
<gene>
    <name evidence="1" type="ORF">GCM10010151_61840</name>
</gene>
<accession>A0ABN0XG64</accession>
<dbReference type="Proteomes" id="UP001501822">
    <property type="component" value="Unassembled WGS sequence"/>
</dbReference>
<organism evidence="1 2">
    <name type="scientific">Actinoallomurus spadix</name>
    <dbReference type="NCBI Taxonomy" id="79912"/>
    <lineage>
        <taxon>Bacteria</taxon>
        <taxon>Bacillati</taxon>
        <taxon>Actinomycetota</taxon>
        <taxon>Actinomycetes</taxon>
        <taxon>Streptosporangiales</taxon>
        <taxon>Thermomonosporaceae</taxon>
        <taxon>Actinoallomurus</taxon>
    </lineage>
</organism>
<evidence type="ECO:0000313" key="1">
    <source>
        <dbReference type="EMBL" id="GAA0363380.1"/>
    </source>
</evidence>
<protein>
    <submittedName>
        <fullName evidence="1">Uncharacterized protein</fullName>
    </submittedName>
</protein>
<reference evidence="1 2" key="1">
    <citation type="journal article" date="2019" name="Int. J. Syst. Evol. Microbiol.">
        <title>The Global Catalogue of Microorganisms (GCM) 10K type strain sequencing project: providing services to taxonomists for standard genome sequencing and annotation.</title>
        <authorList>
            <consortium name="The Broad Institute Genomics Platform"/>
            <consortium name="The Broad Institute Genome Sequencing Center for Infectious Disease"/>
            <person name="Wu L."/>
            <person name="Ma J."/>
        </authorList>
    </citation>
    <scope>NUCLEOTIDE SEQUENCE [LARGE SCALE GENOMIC DNA]</scope>
    <source>
        <strain evidence="1 2">JCM 3146</strain>
    </source>
</reference>
<dbReference type="EMBL" id="BAAABM010000056">
    <property type="protein sequence ID" value="GAA0363380.1"/>
    <property type="molecule type" value="Genomic_DNA"/>
</dbReference>
<comment type="caution">
    <text evidence="1">The sequence shown here is derived from an EMBL/GenBank/DDBJ whole genome shotgun (WGS) entry which is preliminary data.</text>
</comment>
<dbReference type="RefSeq" id="WP_252806364.1">
    <property type="nucleotide sequence ID" value="NZ_BAAABM010000056.1"/>
</dbReference>
<name>A0ABN0XG64_9ACTN</name>
<sequence>MELRLGTRVVFPGVFTVMTEGLVEGADIAEVAADPEVVRAVRAAPRAPVVAVAPASEEQAAACVRAGAGLLIGDAFAGVAAATGAALLCSAPERAAGVRPDGVLVRAADPYEAERLAGAGWAVVVDAAEPAVASVFAWTGARVFRTADPDATRQVLDMVASIIGIRPPAVSRRGLA</sequence>